<accession>A0ACB8QGZ0</accession>
<name>A0ACB8QGZ0_9AGAM</name>
<comment type="caution">
    <text evidence="1">The sequence shown here is derived from an EMBL/GenBank/DDBJ whole genome shotgun (WGS) entry which is preliminary data.</text>
</comment>
<protein>
    <submittedName>
        <fullName evidence="1">Glycoside hydrolase family 92 protein</fullName>
    </submittedName>
</protein>
<keyword evidence="2" id="KW-1185">Reference proteome</keyword>
<keyword evidence="1" id="KW-0378">Hydrolase</keyword>
<dbReference type="Proteomes" id="UP000814128">
    <property type="component" value="Unassembled WGS sequence"/>
</dbReference>
<evidence type="ECO:0000313" key="2">
    <source>
        <dbReference type="Proteomes" id="UP000814128"/>
    </source>
</evidence>
<evidence type="ECO:0000313" key="1">
    <source>
        <dbReference type="EMBL" id="KAI0030576.1"/>
    </source>
</evidence>
<reference evidence="1" key="2">
    <citation type="journal article" date="2022" name="New Phytol.">
        <title>Evolutionary transition to the ectomycorrhizal habit in the genomes of a hyperdiverse lineage of mushroom-forming fungi.</title>
        <authorList>
            <person name="Looney B."/>
            <person name="Miyauchi S."/>
            <person name="Morin E."/>
            <person name="Drula E."/>
            <person name="Courty P.E."/>
            <person name="Kohler A."/>
            <person name="Kuo A."/>
            <person name="LaButti K."/>
            <person name="Pangilinan J."/>
            <person name="Lipzen A."/>
            <person name="Riley R."/>
            <person name="Andreopoulos W."/>
            <person name="He G."/>
            <person name="Johnson J."/>
            <person name="Nolan M."/>
            <person name="Tritt A."/>
            <person name="Barry K.W."/>
            <person name="Grigoriev I.V."/>
            <person name="Nagy L.G."/>
            <person name="Hibbett D."/>
            <person name="Henrissat B."/>
            <person name="Matheny P.B."/>
            <person name="Labbe J."/>
            <person name="Martin F.M."/>
        </authorList>
    </citation>
    <scope>NUCLEOTIDE SEQUENCE</scope>
    <source>
        <strain evidence="1">EC-137</strain>
    </source>
</reference>
<sequence length="812" mass="87571">MSPSTKYWLAALAALTGAAQAQNAANDPSSFVNLFIGVTNGGHVFPGATLPHGMAKAGMDTDSPGAQAGYDADPQFNVVGFSSLHDSGTGGGISLSHFKIFPTLNCPNGFDSCLTSANSRKVPRKLKSDGTVDDFASPGYFSTNLTNGVRVELTAASRASLQRHTFPAPNNASQIPRINVDVTNAAGGSATTPLLGINGKSGRVTAAANFQASFGPGRYNVFGCVEFARETSGRSVQPVAPIEWGVWQSNTPLVDLTDAKQIYLGFGSEVGGLLGFRPTSSKGETVLLVRTGVSFISTDQACANAAADIPHFDFDGTAAAARASWNDLLGRVQVQLGNQTDQQDMRKLLYSSLYRTHIVPADYSGENPAWQSTEPYYDSFYCNWDTFRTLYPLMSLHDPERFALIVRGMINIQQHEGWIPECRGATQQQYIQGGSDGDPILGEFFVKYVNQSAKLGVNPADLYNALLASAENLPPDWNLMGRQADVWKEFGYLPADLVAPNGAPTKEVSRALEYAFGDFAISQVAKILGNTADAEKYVGRAGNFVNNWDPNVTVPGGPKNITGMMQLRLLNGSFMFTDPRHCSVNDPTHSTCFLDARNMDGFYESSPLTYSQFVPQDMAKLVELQGGPAAFIERLNFIIDEGYFDVTDEPGQQIPFMYHYADRPGLSTARSRAVISEFFNLTIDGLPGNDDSGAMGSYAFFYLAGLYPVPATRQYLLASPFFPEISFFNPVFNTTATIRATNFAGNDVGAPVFVQNVTINGEPWHSNCFLEWDVFESGATVELTLTEDDAVACGADDSALPPSLSTGGFDVV</sequence>
<organism evidence="1 2">
    <name type="scientific">Vararia minispora EC-137</name>
    <dbReference type="NCBI Taxonomy" id="1314806"/>
    <lineage>
        <taxon>Eukaryota</taxon>
        <taxon>Fungi</taxon>
        <taxon>Dikarya</taxon>
        <taxon>Basidiomycota</taxon>
        <taxon>Agaricomycotina</taxon>
        <taxon>Agaricomycetes</taxon>
        <taxon>Russulales</taxon>
        <taxon>Lachnocladiaceae</taxon>
        <taxon>Vararia</taxon>
    </lineage>
</organism>
<reference evidence="1" key="1">
    <citation type="submission" date="2021-02" db="EMBL/GenBank/DDBJ databases">
        <authorList>
            <consortium name="DOE Joint Genome Institute"/>
            <person name="Ahrendt S."/>
            <person name="Looney B.P."/>
            <person name="Miyauchi S."/>
            <person name="Morin E."/>
            <person name="Drula E."/>
            <person name="Courty P.E."/>
            <person name="Chicoki N."/>
            <person name="Fauchery L."/>
            <person name="Kohler A."/>
            <person name="Kuo A."/>
            <person name="Labutti K."/>
            <person name="Pangilinan J."/>
            <person name="Lipzen A."/>
            <person name="Riley R."/>
            <person name="Andreopoulos W."/>
            <person name="He G."/>
            <person name="Johnson J."/>
            <person name="Barry K.W."/>
            <person name="Grigoriev I.V."/>
            <person name="Nagy L."/>
            <person name="Hibbett D."/>
            <person name="Henrissat B."/>
            <person name="Matheny P.B."/>
            <person name="Labbe J."/>
            <person name="Martin F."/>
        </authorList>
    </citation>
    <scope>NUCLEOTIDE SEQUENCE</scope>
    <source>
        <strain evidence="1">EC-137</strain>
    </source>
</reference>
<gene>
    <name evidence="1" type="ORF">K488DRAFT_79562</name>
</gene>
<dbReference type="EMBL" id="MU273615">
    <property type="protein sequence ID" value="KAI0030576.1"/>
    <property type="molecule type" value="Genomic_DNA"/>
</dbReference>
<proteinExistence type="predicted"/>